<keyword evidence="2" id="KW-1185">Reference proteome</keyword>
<keyword evidence="1" id="KW-0472">Membrane</keyword>
<evidence type="ECO:0000313" key="2">
    <source>
        <dbReference type="Proteomes" id="UP000038045"/>
    </source>
</evidence>
<dbReference type="SUPFAM" id="SSF81321">
    <property type="entry name" value="Family A G protein-coupled receptor-like"/>
    <property type="match status" value="1"/>
</dbReference>
<proteinExistence type="predicted"/>
<name>A0A0N4ZVY1_PARTI</name>
<dbReference type="AlphaFoldDB" id="A0A0N4ZVY1"/>
<dbReference type="WBParaSite" id="PTRK_0001276400.1">
    <property type="protein sequence ID" value="PTRK_0001276400.1"/>
    <property type="gene ID" value="PTRK_0001276400"/>
</dbReference>
<protein>
    <submittedName>
        <fullName evidence="3">7TM_GPCR_Srx domain-containing protein</fullName>
    </submittedName>
</protein>
<accession>A0A0N4ZVY1</accession>
<keyword evidence="1" id="KW-0812">Transmembrane</keyword>
<feature type="transmembrane region" description="Helical" evidence="1">
    <location>
        <begin position="115"/>
        <end position="140"/>
    </location>
</feature>
<feature type="transmembrane region" description="Helical" evidence="1">
    <location>
        <begin position="238"/>
        <end position="259"/>
    </location>
</feature>
<keyword evidence="1" id="KW-1133">Transmembrane helix</keyword>
<reference evidence="3" key="1">
    <citation type="submission" date="2017-02" db="UniProtKB">
        <authorList>
            <consortium name="WormBaseParasite"/>
        </authorList>
    </citation>
    <scope>IDENTIFICATION</scope>
</reference>
<feature type="transmembrane region" description="Helical" evidence="1">
    <location>
        <begin position="75"/>
        <end position="94"/>
    </location>
</feature>
<sequence>MNMTNFTDYFGPGYPTLEVFNHYESFFRLRKVLNFTPFKIIGNHGVLSFIQQICHFITSIRTIVGNVEIDVLNKFIGSVLNASYIGSVALILLLTINRCDIMINHSIDRKKFYSYGIFICYFYAFILLIFYSLPCFNIVFSKVFYEWIYLKACNWSIYGFQVENKSVLSFLALSTFLYIIMFLKLMHLRSYTTTNKIVVLNDIKFLVHVLLCFASVGILEFCWSGILKNIYMNEFTSMVPHFIFIFVSGTNTLSTFCFVKEIRDDVISCLRCQRLNKVQSINKPNVIQII</sequence>
<dbReference type="Proteomes" id="UP000038045">
    <property type="component" value="Unplaced"/>
</dbReference>
<feature type="transmembrane region" description="Helical" evidence="1">
    <location>
        <begin position="205"/>
        <end position="226"/>
    </location>
</feature>
<evidence type="ECO:0000256" key="1">
    <source>
        <dbReference type="SAM" id="Phobius"/>
    </source>
</evidence>
<evidence type="ECO:0000313" key="3">
    <source>
        <dbReference type="WBParaSite" id="PTRK_0001276400.1"/>
    </source>
</evidence>
<organism evidence="2 3">
    <name type="scientific">Parastrongyloides trichosuri</name>
    <name type="common">Possum-specific nematode worm</name>
    <dbReference type="NCBI Taxonomy" id="131310"/>
    <lineage>
        <taxon>Eukaryota</taxon>
        <taxon>Metazoa</taxon>
        <taxon>Ecdysozoa</taxon>
        <taxon>Nematoda</taxon>
        <taxon>Chromadorea</taxon>
        <taxon>Rhabditida</taxon>
        <taxon>Tylenchina</taxon>
        <taxon>Panagrolaimomorpha</taxon>
        <taxon>Strongyloidoidea</taxon>
        <taxon>Strongyloididae</taxon>
        <taxon>Parastrongyloides</taxon>
    </lineage>
</organism>
<feature type="transmembrane region" description="Helical" evidence="1">
    <location>
        <begin position="167"/>
        <end position="185"/>
    </location>
</feature>